<dbReference type="EMBL" id="UOFV01000163">
    <property type="protein sequence ID" value="VAW99111.1"/>
    <property type="molecule type" value="Genomic_DNA"/>
</dbReference>
<feature type="compositionally biased region" description="Basic and acidic residues" evidence="1">
    <location>
        <begin position="107"/>
        <end position="116"/>
    </location>
</feature>
<dbReference type="PANTHER" id="PTHR37486:SF1">
    <property type="entry name" value="STRINGENT STARVATION PROTEIN B"/>
    <property type="match status" value="1"/>
</dbReference>
<dbReference type="AlphaFoldDB" id="A0A3B1A4V8"/>
<dbReference type="GO" id="GO:0045732">
    <property type="term" value="P:positive regulation of protein catabolic process"/>
    <property type="evidence" value="ECO:0007669"/>
    <property type="project" value="TreeGrafter"/>
</dbReference>
<feature type="region of interest" description="Disordered" evidence="1">
    <location>
        <begin position="97"/>
        <end position="126"/>
    </location>
</feature>
<evidence type="ECO:0000313" key="2">
    <source>
        <dbReference type="EMBL" id="VAW99111.1"/>
    </source>
</evidence>
<dbReference type="SUPFAM" id="SSF101738">
    <property type="entry name" value="SspB-like"/>
    <property type="match status" value="1"/>
</dbReference>
<protein>
    <submittedName>
        <fullName evidence="2">Stringent starvation protein B</fullName>
    </submittedName>
</protein>
<evidence type="ECO:0000256" key="1">
    <source>
        <dbReference type="SAM" id="MobiDB-lite"/>
    </source>
</evidence>
<dbReference type="InterPro" id="IPR036760">
    <property type="entry name" value="SspB-like_sf"/>
</dbReference>
<sequence length="126" mass="14006">MNSSRPYLMRAIYEWIADNNMTPYLLVNAEHPHVVVPVEHVNNGKIILNVAPSAVQNLDMAGEEVSFSARFSGKPMHVSVPVPAVLAIYARENGRGMVFNDDEDRSPDEPDKEKPKPSGPQLRVVK</sequence>
<dbReference type="InterPro" id="IPR007481">
    <property type="entry name" value="SspB"/>
</dbReference>
<dbReference type="GO" id="GO:0005829">
    <property type="term" value="C:cytosol"/>
    <property type="evidence" value="ECO:0007669"/>
    <property type="project" value="TreeGrafter"/>
</dbReference>
<organism evidence="2">
    <name type="scientific">hydrothermal vent metagenome</name>
    <dbReference type="NCBI Taxonomy" id="652676"/>
    <lineage>
        <taxon>unclassified sequences</taxon>
        <taxon>metagenomes</taxon>
        <taxon>ecological metagenomes</taxon>
    </lineage>
</organism>
<dbReference type="NCBIfam" id="NF008769">
    <property type="entry name" value="PRK11798.2-5"/>
    <property type="match status" value="1"/>
</dbReference>
<dbReference type="Pfam" id="PF04386">
    <property type="entry name" value="SspB"/>
    <property type="match status" value="1"/>
</dbReference>
<gene>
    <name evidence="2" type="ORF">MNBD_GAMMA19-43</name>
</gene>
<accession>A0A3B1A4V8</accession>
<dbReference type="GO" id="GO:0005840">
    <property type="term" value="C:ribosome"/>
    <property type="evidence" value="ECO:0007669"/>
    <property type="project" value="TreeGrafter"/>
</dbReference>
<proteinExistence type="predicted"/>
<dbReference type="PANTHER" id="PTHR37486">
    <property type="entry name" value="STRINGENT STARVATION PROTEIN B"/>
    <property type="match status" value="1"/>
</dbReference>
<dbReference type="PIRSF" id="PIRSF005276">
    <property type="entry name" value="SspB"/>
    <property type="match status" value="1"/>
</dbReference>
<reference evidence="2" key="1">
    <citation type="submission" date="2018-06" db="EMBL/GenBank/DDBJ databases">
        <authorList>
            <person name="Zhirakovskaya E."/>
        </authorList>
    </citation>
    <scope>NUCLEOTIDE SEQUENCE</scope>
</reference>
<name>A0A3B1A4V8_9ZZZZ</name>
<dbReference type="Gene3D" id="2.30.30.220">
    <property type="entry name" value="SspB-like"/>
    <property type="match status" value="1"/>
</dbReference>